<reference evidence="5" key="1">
    <citation type="submission" date="2022-01" db="EMBL/GenBank/DDBJ databases">
        <title>Antribacter sp. nov., isolated from Guizhou of China.</title>
        <authorList>
            <person name="Chengliang C."/>
            <person name="Ya Z."/>
        </authorList>
    </citation>
    <scope>NUCLEOTIDE SEQUENCE</scope>
    <source>
        <strain evidence="5">KLBMP 9083</strain>
    </source>
</reference>
<protein>
    <submittedName>
        <fullName evidence="5">MarR family winged helix-turn-helix transcriptional regulator</fullName>
    </submittedName>
</protein>
<dbReference type="SUPFAM" id="SSF46785">
    <property type="entry name" value="Winged helix' DNA-binding domain"/>
    <property type="match status" value="1"/>
</dbReference>
<keyword evidence="6" id="KW-1185">Reference proteome</keyword>
<organism evidence="5 6">
    <name type="scientific">Antribacter soli</name>
    <dbReference type="NCBI Taxonomy" id="2910976"/>
    <lineage>
        <taxon>Bacteria</taxon>
        <taxon>Bacillati</taxon>
        <taxon>Actinomycetota</taxon>
        <taxon>Actinomycetes</taxon>
        <taxon>Micrococcales</taxon>
        <taxon>Promicromonosporaceae</taxon>
        <taxon>Antribacter</taxon>
    </lineage>
</organism>
<evidence type="ECO:0000256" key="2">
    <source>
        <dbReference type="ARBA" id="ARBA00023125"/>
    </source>
</evidence>
<dbReference type="Pfam" id="PF12802">
    <property type="entry name" value="MarR_2"/>
    <property type="match status" value="1"/>
</dbReference>
<dbReference type="Proteomes" id="UP001165405">
    <property type="component" value="Unassembled WGS sequence"/>
</dbReference>
<dbReference type="GO" id="GO:0003700">
    <property type="term" value="F:DNA-binding transcription factor activity"/>
    <property type="evidence" value="ECO:0007669"/>
    <property type="project" value="InterPro"/>
</dbReference>
<proteinExistence type="predicted"/>
<keyword evidence="2" id="KW-0238">DNA-binding</keyword>
<dbReference type="InterPro" id="IPR023187">
    <property type="entry name" value="Tscrpt_reg_MarR-type_CS"/>
</dbReference>
<sequence length="159" mass="17376">MTTHSTPEPWSELADLVLRIAREIQFRGYTDPDAVGLSPSEGTVMRRLQHVDESTPTELAAETGLQRTNLSVVLRSLESKGLVERSTSPRDRRYVTVSATERGNRNYRLVRQEWGRAVSEAAGGDGDDLEAALSLLRAIESGLVEARPATSGRSGARAE</sequence>
<dbReference type="InterPro" id="IPR039422">
    <property type="entry name" value="MarR/SlyA-like"/>
</dbReference>
<dbReference type="GO" id="GO:0003677">
    <property type="term" value="F:DNA binding"/>
    <property type="evidence" value="ECO:0007669"/>
    <property type="project" value="UniProtKB-KW"/>
</dbReference>
<dbReference type="AlphaFoldDB" id="A0AA41QH18"/>
<dbReference type="PRINTS" id="PR00598">
    <property type="entry name" value="HTHMARR"/>
</dbReference>
<dbReference type="PROSITE" id="PS50995">
    <property type="entry name" value="HTH_MARR_2"/>
    <property type="match status" value="1"/>
</dbReference>
<feature type="domain" description="HTH marR-type" evidence="4">
    <location>
        <begin position="10"/>
        <end position="141"/>
    </location>
</feature>
<evidence type="ECO:0000256" key="3">
    <source>
        <dbReference type="ARBA" id="ARBA00023163"/>
    </source>
</evidence>
<dbReference type="InterPro" id="IPR000835">
    <property type="entry name" value="HTH_MarR-typ"/>
</dbReference>
<dbReference type="InterPro" id="IPR036390">
    <property type="entry name" value="WH_DNA-bd_sf"/>
</dbReference>
<comment type="caution">
    <text evidence="5">The sequence shown here is derived from an EMBL/GenBank/DDBJ whole genome shotgun (WGS) entry which is preliminary data.</text>
</comment>
<dbReference type="RefSeq" id="WP_236089739.1">
    <property type="nucleotide sequence ID" value="NZ_JAKGSG010000035.1"/>
</dbReference>
<evidence type="ECO:0000313" key="5">
    <source>
        <dbReference type="EMBL" id="MCF4121944.1"/>
    </source>
</evidence>
<dbReference type="PROSITE" id="PS01117">
    <property type="entry name" value="HTH_MARR_1"/>
    <property type="match status" value="1"/>
</dbReference>
<accession>A0AA41QH18</accession>
<dbReference type="SMART" id="SM00347">
    <property type="entry name" value="HTH_MARR"/>
    <property type="match status" value="1"/>
</dbReference>
<evidence type="ECO:0000259" key="4">
    <source>
        <dbReference type="PROSITE" id="PS50995"/>
    </source>
</evidence>
<dbReference type="PANTHER" id="PTHR33164:SF43">
    <property type="entry name" value="HTH-TYPE TRANSCRIPTIONAL REPRESSOR YETL"/>
    <property type="match status" value="1"/>
</dbReference>
<evidence type="ECO:0000256" key="1">
    <source>
        <dbReference type="ARBA" id="ARBA00023015"/>
    </source>
</evidence>
<dbReference type="PANTHER" id="PTHR33164">
    <property type="entry name" value="TRANSCRIPTIONAL REGULATOR, MARR FAMILY"/>
    <property type="match status" value="1"/>
</dbReference>
<dbReference type="InterPro" id="IPR036388">
    <property type="entry name" value="WH-like_DNA-bd_sf"/>
</dbReference>
<evidence type="ECO:0000313" key="6">
    <source>
        <dbReference type="Proteomes" id="UP001165405"/>
    </source>
</evidence>
<keyword evidence="3" id="KW-0804">Transcription</keyword>
<dbReference type="Gene3D" id="1.10.10.10">
    <property type="entry name" value="Winged helix-like DNA-binding domain superfamily/Winged helix DNA-binding domain"/>
    <property type="match status" value="1"/>
</dbReference>
<name>A0AA41QH18_9MICO</name>
<dbReference type="GO" id="GO:0006950">
    <property type="term" value="P:response to stress"/>
    <property type="evidence" value="ECO:0007669"/>
    <property type="project" value="TreeGrafter"/>
</dbReference>
<gene>
    <name evidence="5" type="ORF">L1785_13250</name>
</gene>
<keyword evidence="1" id="KW-0805">Transcription regulation</keyword>
<dbReference type="EMBL" id="JAKGSG010000035">
    <property type="protein sequence ID" value="MCF4121944.1"/>
    <property type="molecule type" value="Genomic_DNA"/>
</dbReference>